<dbReference type="Proteomes" id="UP000199372">
    <property type="component" value="Unassembled WGS sequence"/>
</dbReference>
<dbReference type="SUPFAM" id="SSF47226">
    <property type="entry name" value="Histidine-containing phosphotransfer domain, HPT domain"/>
    <property type="match status" value="1"/>
</dbReference>
<protein>
    <submittedName>
        <fullName evidence="3">Hpt domain-containing protein</fullName>
    </submittedName>
</protein>
<dbReference type="InterPro" id="IPR008207">
    <property type="entry name" value="Sig_transdc_His_kin_Hpt_dom"/>
</dbReference>
<organism evidence="3 4">
    <name type="scientific">Palleronia pelagia</name>
    <dbReference type="NCBI Taxonomy" id="387096"/>
    <lineage>
        <taxon>Bacteria</taxon>
        <taxon>Pseudomonadati</taxon>
        <taxon>Pseudomonadota</taxon>
        <taxon>Alphaproteobacteria</taxon>
        <taxon>Rhodobacterales</taxon>
        <taxon>Roseobacteraceae</taxon>
        <taxon>Palleronia</taxon>
    </lineage>
</organism>
<feature type="domain" description="HPt" evidence="2">
    <location>
        <begin position="27"/>
        <end position="97"/>
    </location>
</feature>
<gene>
    <name evidence="3" type="ORF">SAMN04488011_103135</name>
</gene>
<keyword evidence="4" id="KW-1185">Reference proteome</keyword>
<dbReference type="GO" id="GO:0000160">
    <property type="term" value="P:phosphorelay signal transduction system"/>
    <property type="evidence" value="ECO:0007669"/>
    <property type="project" value="UniProtKB-KW"/>
</dbReference>
<dbReference type="AlphaFoldDB" id="A0A1H8EXC7"/>
<dbReference type="InterPro" id="IPR036641">
    <property type="entry name" value="HPT_dom_sf"/>
</dbReference>
<dbReference type="EMBL" id="FOCM01000003">
    <property type="protein sequence ID" value="SEN24125.1"/>
    <property type="molecule type" value="Genomic_DNA"/>
</dbReference>
<accession>A0A1H8EXC7</accession>
<proteinExistence type="predicted"/>
<keyword evidence="1" id="KW-0902">Two-component regulatory system</keyword>
<sequence length="124" mass="12799">MTGESDLLNLETVALLQREFAPAVLAELVDLFAVEAAPILAQIDSGHDPSAADFHSLRGAALALGLTGVAAAAQSCEERIAAGRPAQTEGLRGLIDRSVAALCDRIGADQTRKSANVSSSVMSR</sequence>
<evidence type="ECO:0000313" key="3">
    <source>
        <dbReference type="EMBL" id="SEN24125.1"/>
    </source>
</evidence>
<evidence type="ECO:0000313" key="4">
    <source>
        <dbReference type="Proteomes" id="UP000199372"/>
    </source>
</evidence>
<evidence type="ECO:0000259" key="2">
    <source>
        <dbReference type="Pfam" id="PF01627"/>
    </source>
</evidence>
<dbReference type="Pfam" id="PF01627">
    <property type="entry name" value="Hpt"/>
    <property type="match status" value="1"/>
</dbReference>
<name>A0A1H8EXC7_9RHOB</name>
<dbReference type="Gene3D" id="1.20.120.160">
    <property type="entry name" value="HPT domain"/>
    <property type="match status" value="1"/>
</dbReference>
<dbReference type="GO" id="GO:0004672">
    <property type="term" value="F:protein kinase activity"/>
    <property type="evidence" value="ECO:0007669"/>
    <property type="project" value="UniProtKB-ARBA"/>
</dbReference>
<reference evidence="4" key="1">
    <citation type="submission" date="2016-10" db="EMBL/GenBank/DDBJ databases">
        <authorList>
            <person name="Varghese N."/>
            <person name="Submissions S."/>
        </authorList>
    </citation>
    <scope>NUCLEOTIDE SEQUENCE [LARGE SCALE GENOMIC DNA]</scope>
    <source>
        <strain evidence="4">DSM 26893</strain>
    </source>
</reference>
<evidence type="ECO:0000256" key="1">
    <source>
        <dbReference type="ARBA" id="ARBA00023012"/>
    </source>
</evidence>
<dbReference type="RefSeq" id="WP_091844961.1">
    <property type="nucleotide sequence ID" value="NZ_FOCM01000003.1"/>
</dbReference>